<dbReference type="PIRSF" id="PIRSF036461">
    <property type="entry name" value="Chmtx_methlestr"/>
    <property type="match status" value="1"/>
</dbReference>
<dbReference type="RefSeq" id="WP_179718257.1">
    <property type="nucleotide sequence ID" value="NZ_JACBZT010000001.1"/>
</dbReference>
<sequence length="342" mass="35503">MAHRDVVVVGASAGGVEALRDFVSGLPADLPAAVLVVLHMPGGGRSALASVLTRPSSLPVRAAIEGAPLVPGTVTVGVPDRHLLLTEDERLTLSLGPRENGHRPSVDALFRSAAQVAGPRVIGVVLSGALDDGASGMLAIASRGGAAVVQDPTEALYDSMPRTARGAVGAAHVLPAAEIGPLLGRLTREDLGDDVQVAPAPLDMRMENAMAHLDGESWGAESHPGDPVPLTCPDCHGPLFRIPDGVLHRFRCLVGHAWSAESLAAQHTSAVEGALWMALRTLEEKAELSRAMAARASAAGHELTGRTFEERADDAHQAAVLVRDLLERATRDTPVVPEDGVA</sequence>
<feature type="active site" evidence="4">
    <location>
        <position position="132"/>
    </location>
</feature>
<reference evidence="6 7" key="1">
    <citation type="submission" date="2020-07" db="EMBL/GenBank/DDBJ databases">
        <title>Sequencing the genomes of 1000 actinobacteria strains.</title>
        <authorList>
            <person name="Klenk H.-P."/>
        </authorList>
    </citation>
    <scope>NUCLEOTIDE SEQUENCE [LARGE SCALE GENOMIC DNA]</scope>
    <source>
        <strain evidence="6 7">DSM 104001</strain>
    </source>
</reference>
<keyword evidence="4" id="KW-0145">Chemotaxis</keyword>
<feature type="active site" evidence="4">
    <location>
        <position position="12"/>
    </location>
</feature>
<dbReference type="GO" id="GO:0008984">
    <property type="term" value="F:protein-glutamate methylesterase activity"/>
    <property type="evidence" value="ECO:0007669"/>
    <property type="project" value="UniProtKB-EC"/>
</dbReference>
<dbReference type="AlphaFoldDB" id="A0A853CFV2"/>
<comment type="catalytic activity">
    <reaction evidence="3">
        <text>[protein]-L-glutamate 5-O-methyl ester + H2O = L-glutamyl-[protein] + methanol + H(+)</text>
        <dbReference type="Rhea" id="RHEA:23236"/>
        <dbReference type="Rhea" id="RHEA-COMP:10208"/>
        <dbReference type="Rhea" id="RHEA-COMP:10311"/>
        <dbReference type="ChEBI" id="CHEBI:15377"/>
        <dbReference type="ChEBI" id="CHEBI:15378"/>
        <dbReference type="ChEBI" id="CHEBI:17790"/>
        <dbReference type="ChEBI" id="CHEBI:29973"/>
        <dbReference type="ChEBI" id="CHEBI:82795"/>
        <dbReference type="EC" id="3.1.1.61"/>
    </reaction>
</comment>
<evidence type="ECO:0000256" key="2">
    <source>
        <dbReference type="ARBA" id="ARBA00039140"/>
    </source>
</evidence>
<keyword evidence="1 4" id="KW-0378">Hydrolase</keyword>
<name>A0A853CFV2_9ACTN</name>
<dbReference type="Gene3D" id="3.40.50.180">
    <property type="entry name" value="Methylesterase CheB, C-terminal domain"/>
    <property type="match status" value="1"/>
</dbReference>
<dbReference type="PANTHER" id="PTHR42872:SF6">
    <property type="entry name" value="PROTEIN-GLUTAMATE METHYLESTERASE_PROTEIN-GLUTAMINE GLUTAMINASE"/>
    <property type="match status" value="1"/>
</dbReference>
<accession>A0A853CFV2</accession>
<evidence type="ECO:0000313" key="7">
    <source>
        <dbReference type="Proteomes" id="UP000541969"/>
    </source>
</evidence>
<proteinExistence type="predicted"/>
<dbReference type="GO" id="GO:0000156">
    <property type="term" value="F:phosphorelay response regulator activity"/>
    <property type="evidence" value="ECO:0007669"/>
    <property type="project" value="InterPro"/>
</dbReference>
<dbReference type="EMBL" id="JACBZT010000001">
    <property type="protein sequence ID" value="NYJ06845.1"/>
    <property type="molecule type" value="Genomic_DNA"/>
</dbReference>
<dbReference type="PANTHER" id="PTHR42872">
    <property type="entry name" value="PROTEIN-GLUTAMATE METHYLESTERASE/PROTEIN-GLUTAMINE GLUTAMINASE"/>
    <property type="match status" value="1"/>
</dbReference>
<feature type="active site" evidence="4">
    <location>
        <position position="39"/>
    </location>
</feature>
<dbReference type="InterPro" id="IPR035909">
    <property type="entry name" value="CheB_C"/>
</dbReference>
<dbReference type="InterPro" id="IPR000673">
    <property type="entry name" value="Sig_transdc_resp-reg_Me-estase"/>
</dbReference>
<dbReference type="Pfam" id="PF01339">
    <property type="entry name" value="CheB_methylest"/>
    <property type="match status" value="1"/>
</dbReference>
<dbReference type="PROSITE" id="PS50122">
    <property type="entry name" value="CHEB"/>
    <property type="match status" value="1"/>
</dbReference>
<feature type="domain" description="CheB-type methylesterase" evidence="5">
    <location>
        <begin position="1"/>
        <end position="180"/>
    </location>
</feature>
<evidence type="ECO:0000256" key="3">
    <source>
        <dbReference type="ARBA" id="ARBA00048267"/>
    </source>
</evidence>
<dbReference type="Proteomes" id="UP000541969">
    <property type="component" value="Unassembled WGS sequence"/>
</dbReference>
<organism evidence="6 7">
    <name type="scientific">Petropleomorpha daqingensis</name>
    <dbReference type="NCBI Taxonomy" id="2026353"/>
    <lineage>
        <taxon>Bacteria</taxon>
        <taxon>Bacillati</taxon>
        <taxon>Actinomycetota</taxon>
        <taxon>Actinomycetes</taxon>
        <taxon>Geodermatophilales</taxon>
        <taxon>Geodermatophilaceae</taxon>
        <taxon>Petropleomorpha</taxon>
    </lineage>
</organism>
<gene>
    <name evidence="6" type="ORF">GGQ55_003123</name>
</gene>
<dbReference type="GO" id="GO:0005737">
    <property type="term" value="C:cytoplasm"/>
    <property type="evidence" value="ECO:0007669"/>
    <property type="project" value="InterPro"/>
</dbReference>
<dbReference type="SUPFAM" id="SSF52738">
    <property type="entry name" value="Methylesterase CheB, C-terminal domain"/>
    <property type="match status" value="1"/>
</dbReference>
<keyword evidence="7" id="KW-1185">Reference proteome</keyword>
<dbReference type="GO" id="GO:0006935">
    <property type="term" value="P:chemotaxis"/>
    <property type="evidence" value="ECO:0007669"/>
    <property type="project" value="UniProtKB-UniRule"/>
</dbReference>
<evidence type="ECO:0000256" key="1">
    <source>
        <dbReference type="ARBA" id="ARBA00022801"/>
    </source>
</evidence>
<evidence type="ECO:0000313" key="6">
    <source>
        <dbReference type="EMBL" id="NYJ06845.1"/>
    </source>
</evidence>
<dbReference type="InterPro" id="IPR011247">
    <property type="entry name" value="Chemotax_prot-Glu_Me-esterase"/>
</dbReference>
<comment type="caution">
    <text evidence="6">The sequence shown here is derived from an EMBL/GenBank/DDBJ whole genome shotgun (WGS) entry which is preliminary data.</text>
</comment>
<dbReference type="EC" id="3.1.1.61" evidence="2"/>
<protein>
    <recommendedName>
        <fullName evidence="2">protein-glutamate methylesterase</fullName>
        <ecNumber evidence="2">3.1.1.61</ecNumber>
    </recommendedName>
</protein>
<dbReference type="CDD" id="cd16433">
    <property type="entry name" value="CheB"/>
    <property type="match status" value="1"/>
</dbReference>
<evidence type="ECO:0000259" key="5">
    <source>
        <dbReference type="PROSITE" id="PS50122"/>
    </source>
</evidence>
<evidence type="ECO:0000256" key="4">
    <source>
        <dbReference type="PROSITE-ProRule" id="PRU00050"/>
    </source>
</evidence>